<gene>
    <name evidence="5" type="primary">wrbA</name>
    <name evidence="5" type="ORF">H2072_03070</name>
</gene>
<dbReference type="EMBL" id="JACETL010000032">
    <property type="protein sequence ID" value="MBA4692710.1"/>
    <property type="molecule type" value="Genomic_DNA"/>
</dbReference>
<dbReference type="InterPro" id="IPR005025">
    <property type="entry name" value="FMN_Rdtase-like_dom"/>
</dbReference>
<organism evidence="5 6">
    <name type="scientific">SAR86 cluster bacterium</name>
    <dbReference type="NCBI Taxonomy" id="2030880"/>
    <lineage>
        <taxon>Bacteria</taxon>
        <taxon>Pseudomonadati</taxon>
        <taxon>Pseudomonadota</taxon>
        <taxon>Gammaproteobacteria</taxon>
        <taxon>SAR86 cluster</taxon>
    </lineage>
</organism>
<evidence type="ECO:0000313" key="5">
    <source>
        <dbReference type="EMBL" id="MBA4692710.1"/>
    </source>
</evidence>
<dbReference type="InterPro" id="IPR029039">
    <property type="entry name" value="Flavoprotein-like_sf"/>
</dbReference>
<accession>A0A838XZT1</accession>
<feature type="domain" description="Flavodoxin-like" evidence="4">
    <location>
        <begin position="6"/>
        <end position="189"/>
    </location>
</feature>
<dbReference type="SUPFAM" id="SSF52218">
    <property type="entry name" value="Flavoproteins"/>
    <property type="match status" value="1"/>
</dbReference>
<dbReference type="PROSITE" id="PS50902">
    <property type="entry name" value="FLAVODOXIN_LIKE"/>
    <property type="match status" value="1"/>
</dbReference>
<evidence type="ECO:0000256" key="3">
    <source>
        <dbReference type="ARBA" id="ARBA00022643"/>
    </source>
</evidence>
<dbReference type="EC" id="1.6.5.2" evidence="5"/>
<sequence length="201" mass="21487">MHQKYLLILFYSASGAVKNLAHAIADGAEKKGLEVRIRTVPRVSSVAEAVEPSIPDEGPIYCTKEDLINCAGIALGSPTRFGSMAAPLKYFLDSTGDIWSNNELENKLGCVFTSTGSMHGGQEITLFNLMTYLLHQGVIFVGSPYSISDLSSTKSGGTPYGPSHVANTNQSGGITSSEKEIAEATGKRMAELIFKFNSDES</sequence>
<dbReference type="Pfam" id="PF03358">
    <property type="entry name" value="FMN_red"/>
    <property type="match status" value="1"/>
</dbReference>
<name>A0A838XZT1_9GAMM</name>
<dbReference type="GO" id="GO:0003955">
    <property type="term" value="F:NAD(P)H dehydrogenase (quinone) activity"/>
    <property type="evidence" value="ECO:0007669"/>
    <property type="project" value="UniProtKB-EC"/>
</dbReference>
<dbReference type="FunFam" id="3.40.50.360:FF:000001">
    <property type="entry name" value="NAD(P)H dehydrogenase (Quinone) FQR1-like"/>
    <property type="match status" value="1"/>
</dbReference>
<dbReference type="GO" id="GO:0010181">
    <property type="term" value="F:FMN binding"/>
    <property type="evidence" value="ECO:0007669"/>
    <property type="project" value="InterPro"/>
</dbReference>
<dbReference type="PANTHER" id="PTHR30546:SF23">
    <property type="entry name" value="FLAVOPROTEIN-LIKE PROTEIN YCP4-RELATED"/>
    <property type="match status" value="1"/>
</dbReference>
<dbReference type="NCBIfam" id="TIGR01755">
    <property type="entry name" value="flav_wrbA"/>
    <property type="match status" value="1"/>
</dbReference>
<dbReference type="Proteomes" id="UP000551848">
    <property type="component" value="Unassembled WGS sequence"/>
</dbReference>
<reference evidence="5 6" key="1">
    <citation type="submission" date="2020-06" db="EMBL/GenBank/DDBJ databases">
        <title>Dysbiosis in marine aquaculture revealed through microbiome analysis: reverse ecology for environmental sustainability.</title>
        <authorList>
            <person name="Haro-Moreno J.M."/>
            <person name="Coutinho F.H."/>
            <person name="Zaragoza-Solas A."/>
            <person name="Picazo A."/>
            <person name="Almagro-Moreno S."/>
            <person name="Lopez-Perez M."/>
        </authorList>
    </citation>
    <scope>NUCLEOTIDE SEQUENCE [LARGE SCALE GENOMIC DNA]</scope>
    <source>
        <strain evidence="5">MCMED-G41</strain>
    </source>
</reference>
<keyword evidence="2" id="KW-0285">Flavoprotein</keyword>
<evidence type="ECO:0000259" key="4">
    <source>
        <dbReference type="PROSITE" id="PS50902"/>
    </source>
</evidence>
<protein>
    <submittedName>
        <fullName evidence="5">NAD(P)H:quinone oxidoreductase</fullName>
        <ecNumber evidence="5">1.6.5.2</ecNumber>
    </submittedName>
</protein>
<dbReference type="PANTHER" id="PTHR30546">
    <property type="entry name" value="FLAVODOXIN-RELATED PROTEIN WRBA-RELATED"/>
    <property type="match status" value="1"/>
</dbReference>
<keyword evidence="3" id="KW-0288">FMN</keyword>
<dbReference type="InterPro" id="IPR008254">
    <property type="entry name" value="Flavodoxin/NO_synth"/>
</dbReference>
<dbReference type="InterPro" id="IPR010089">
    <property type="entry name" value="Flavoprotein_WrbA-like"/>
</dbReference>
<dbReference type="NCBIfam" id="NF002999">
    <property type="entry name" value="PRK03767.1"/>
    <property type="match status" value="1"/>
</dbReference>
<proteinExistence type="inferred from homology"/>
<keyword evidence="5" id="KW-0560">Oxidoreductase</keyword>
<dbReference type="AlphaFoldDB" id="A0A838XZT1"/>
<dbReference type="Gene3D" id="3.40.50.360">
    <property type="match status" value="1"/>
</dbReference>
<comment type="similarity">
    <text evidence="1">Belongs to the WrbA family.</text>
</comment>
<dbReference type="GO" id="GO:0016020">
    <property type="term" value="C:membrane"/>
    <property type="evidence" value="ECO:0007669"/>
    <property type="project" value="TreeGrafter"/>
</dbReference>
<evidence type="ECO:0000256" key="1">
    <source>
        <dbReference type="ARBA" id="ARBA00006961"/>
    </source>
</evidence>
<evidence type="ECO:0000256" key="2">
    <source>
        <dbReference type="ARBA" id="ARBA00022630"/>
    </source>
</evidence>
<evidence type="ECO:0000313" key="6">
    <source>
        <dbReference type="Proteomes" id="UP000551848"/>
    </source>
</evidence>
<comment type="caution">
    <text evidence="5">The sequence shown here is derived from an EMBL/GenBank/DDBJ whole genome shotgun (WGS) entry which is preliminary data.</text>
</comment>